<reference evidence="2" key="1">
    <citation type="journal article" date="2019" name="Int. J. Syst. Evol. Microbiol.">
        <title>The Global Catalogue of Microorganisms (GCM) 10K type strain sequencing project: providing services to taxonomists for standard genome sequencing and annotation.</title>
        <authorList>
            <consortium name="The Broad Institute Genomics Platform"/>
            <consortium name="The Broad Institute Genome Sequencing Center for Infectious Disease"/>
            <person name="Wu L."/>
            <person name="Ma J."/>
        </authorList>
    </citation>
    <scope>NUCLEOTIDE SEQUENCE [LARGE SCALE GENOMIC DNA]</scope>
    <source>
        <strain evidence="2">JCM 16904</strain>
    </source>
</reference>
<comment type="caution">
    <text evidence="1">The sequence shown here is derived from an EMBL/GenBank/DDBJ whole genome shotgun (WGS) entry which is preliminary data.</text>
</comment>
<dbReference type="EMBL" id="BAAAZP010000009">
    <property type="protein sequence ID" value="GAA3646373.1"/>
    <property type="molecule type" value="Genomic_DNA"/>
</dbReference>
<dbReference type="InterPro" id="IPR011051">
    <property type="entry name" value="RmlC_Cupin_sf"/>
</dbReference>
<dbReference type="SUPFAM" id="SSF51182">
    <property type="entry name" value="RmlC-like cupins"/>
    <property type="match status" value="1"/>
</dbReference>
<dbReference type="InterPro" id="IPR014710">
    <property type="entry name" value="RmlC-like_jellyroll"/>
</dbReference>
<evidence type="ECO:0008006" key="3">
    <source>
        <dbReference type="Google" id="ProtNLM"/>
    </source>
</evidence>
<gene>
    <name evidence="1" type="ORF">GCM10022224_006430</name>
</gene>
<name>A0ABP7B1N0_9ACTN</name>
<sequence length="129" mass="14222">MTVTPFDLYASAIHLHQGGTIHAGTGPAGSGHEGWRLTAFYAKTGADVHAGHWAVHPEAEEIVSCLVGKFRLYLRPERPGQEEEEIRLGAGTAAIVPRGRWHRIELDIPSDIMAVTLPHGSRWERRTEP</sequence>
<dbReference type="Gene3D" id="2.60.120.10">
    <property type="entry name" value="Jelly Rolls"/>
    <property type="match status" value="1"/>
</dbReference>
<proteinExistence type="predicted"/>
<keyword evidence="2" id="KW-1185">Reference proteome</keyword>
<accession>A0ABP7B1N0</accession>
<evidence type="ECO:0000313" key="1">
    <source>
        <dbReference type="EMBL" id="GAA3646373.1"/>
    </source>
</evidence>
<dbReference type="RefSeq" id="WP_344872756.1">
    <property type="nucleotide sequence ID" value="NZ_BAAAZP010000009.1"/>
</dbReference>
<dbReference type="Proteomes" id="UP001500902">
    <property type="component" value="Unassembled WGS sequence"/>
</dbReference>
<organism evidence="1 2">
    <name type="scientific">Nonomuraea antimicrobica</name>
    <dbReference type="NCBI Taxonomy" id="561173"/>
    <lineage>
        <taxon>Bacteria</taxon>
        <taxon>Bacillati</taxon>
        <taxon>Actinomycetota</taxon>
        <taxon>Actinomycetes</taxon>
        <taxon>Streptosporangiales</taxon>
        <taxon>Streptosporangiaceae</taxon>
        <taxon>Nonomuraea</taxon>
    </lineage>
</organism>
<protein>
    <recommendedName>
        <fullName evidence="3">Cupin domain-containing protein</fullName>
    </recommendedName>
</protein>
<evidence type="ECO:0000313" key="2">
    <source>
        <dbReference type="Proteomes" id="UP001500902"/>
    </source>
</evidence>